<evidence type="ECO:0000256" key="1">
    <source>
        <dbReference type="ARBA" id="ARBA00004123"/>
    </source>
</evidence>
<dbReference type="GO" id="GO:0005634">
    <property type="term" value="C:nucleus"/>
    <property type="evidence" value="ECO:0007669"/>
    <property type="project" value="UniProtKB-SubCell"/>
</dbReference>
<dbReference type="InterPro" id="IPR050613">
    <property type="entry name" value="Sec_Metabolite_Reg"/>
</dbReference>
<dbReference type="GO" id="GO:0008270">
    <property type="term" value="F:zinc ion binding"/>
    <property type="evidence" value="ECO:0007669"/>
    <property type="project" value="InterPro"/>
</dbReference>
<feature type="domain" description="Zn(2)-C6 fungal-type" evidence="3">
    <location>
        <begin position="47"/>
        <end position="77"/>
    </location>
</feature>
<dbReference type="SMART" id="SM00066">
    <property type="entry name" value="GAL4"/>
    <property type="match status" value="1"/>
</dbReference>
<dbReference type="Gene3D" id="4.10.240.10">
    <property type="entry name" value="Zn(2)-C6 fungal-type DNA-binding domain"/>
    <property type="match status" value="1"/>
</dbReference>
<keyword evidence="2" id="KW-0539">Nucleus</keyword>
<sequence length="393" mass="44418">MPYPFTVPLNNLHQFAQKHSQFPLSPPHSVPHSPAIMATTLGNPNRSCVSCKKRKVKCDRKVPACTSCAKSKLRCCYTSYSPPAFAEQSMPVTDEDEGLRMLRERIDQVEALGRERFDRLYKLLMEIKDSKSMQATKIEDIQSDLFCSSTVDFTRLLQDERDYDPAVLNSESNYIPYKRAIVTFNYNINGLRRLMGPIIAPILHAMTAGSPHQFPLAGFTDVSLLLFWIRHFFISSLDQKQDPSLGGILDPTNELVQVIPFDNEANELFLHQRYEIVFKRLYHPSPTLSSVSSISSASTYMPVGGPTVGNGDFATTEFNFEDDVFTRKMPWTKEGFSYFEAVGNGVFHDVVVEMRRDDDGISSLLDLNTLDVQQPLLSSADAEDNLVRGRLFF</sequence>
<dbReference type="CDD" id="cd00067">
    <property type="entry name" value="GAL4"/>
    <property type="match status" value="1"/>
</dbReference>
<dbReference type="OrthoDB" id="2123952at2759"/>
<dbReference type="InterPro" id="IPR001138">
    <property type="entry name" value="Zn2Cys6_DnaBD"/>
</dbReference>
<dbReference type="EMBL" id="CAJVPJ010000035">
    <property type="protein sequence ID" value="CAG8462496.1"/>
    <property type="molecule type" value="Genomic_DNA"/>
</dbReference>
<gene>
    <name evidence="4" type="ORF">POCULU_LOCUS635</name>
</gene>
<keyword evidence="5" id="KW-1185">Reference proteome</keyword>
<evidence type="ECO:0000256" key="2">
    <source>
        <dbReference type="ARBA" id="ARBA00023242"/>
    </source>
</evidence>
<evidence type="ECO:0000259" key="3">
    <source>
        <dbReference type="PROSITE" id="PS50048"/>
    </source>
</evidence>
<dbReference type="PROSITE" id="PS50048">
    <property type="entry name" value="ZN2_CY6_FUNGAL_2"/>
    <property type="match status" value="1"/>
</dbReference>
<dbReference type="GO" id="GO:0000981">
    <property type="term" value="F:DNA-binding transcription factor activity, RNA polymerase II-specific"/>
    <property type="evidence" value="ECO:0007669"/>
    <property type="project" value="InterPro"/>
</dbReference>
<dbReference type="PANTHER" id="PTHR31001">
    <property type="entry name" value="UNCHARACTERIZED TRANSCRIPTIONAL REGULATORY PROTEIN"/>
    <property type="match status" value="1"/>
</dbReference>
<name>A0A9N8YZB7_9GLOM</name>
<dbReference type="AlphaFoldDB" id="A0A9N8YZB7"/>
<reference evidence="4" key="1">
    <citation type="submission" date="2021-06" db="EMBL/GenBank/DDBJ databases">
        <authorList>
            <person name="Kallberg Y."/>
            <person name="Tangrot J."/>
            <person name="Rosling A."/>
        </authorList>
    </citation>
    <scope>NUCLEOTIDE SEQUENCE</scope>
    <source>
        <strain evidence="4">IA702</strain>
    </source>
</reference>
<evidence type="ECO:0000313" key="4">
    <source>
        <dbReference type="EMBL" id="CAG8462496.1"/>
    </source>
</evidence>
<evidence type="ECO:0000313" key="5">
    <source>
        <dbReference type="Proteomes" id="UP000789572"/>
    </source>
</evidence>
<dbReference type="Proteomes" id="UP000789572">
    <property type="component" value="Unassembled WGS sequence"/>
</dbReference>
<organism evidence="4 5">
    <name type="scientific">Paraglomus occultum</name>
    <dbReference type="NCBI Taxonomy" id="144539"/>
    <lineage>
        <taxon>Eukaryota</taxon>
        <taxon>Fungi</taxon>
        <taxon>Fungi incertae sedis</taxon>
        <taxon>Mucoromycota</taxon>
        <taxon>Glomeromycotina</taxon>
        <taxon>Glomeromycetes</taxon>
        <taxon>Paraglomerales</taxon>
        <taxon>Paraglomeraceae</taxon>
        <taxon>Paraglomus</taxon>
    </lineage>
</organism>
<dbReference type="InterPro" id="IPR036864">
    <property type="entry name" value="Zn2-C6_fun-type_DNA-bd_sf"/>
</dbReference>
<comment type="caution">
    <text evidence="4">The sequence shown here is derived from an EMBL/GenBank/DDBJ whole genome shotgun (WGS) entry which is preliminary data.</text>
</comment>
<dbReference type="PROSITE" id="PS00463">
    <property type="entry name" value="ZN2_CY6_FUNGAL_1"/>
    <property type="match status" value="1"/>
</dbReference>
<comment type="subcellular location">
    <subcellularLocation>
        <location evidence="1">Nucleus</location>
    </subcellularLocation>
</comment>
<proteinExistence type="predicted"/>
<accession>A0A9N8YZB7</accession>
<dbReference type="Pfam" id="PF00172">
    <property type="entry name" value="Zn_clus"/>
    <property type="match status" value="1"/>
</dbReference>
<dbReference type="SUPFAM" id="SSF57701">
    <property type="entry name" value="Zn2/Cys6 DNA-binding domain"/>
    <property type="match status" value="1"/>
</dbReference>
<protein>
    <submittedName>
        <fullName evidence="4">5313_t:CDS:1</fullName>
    </submittedName>
</protein>